<dbReference type="Proteomes" id="UP000642509">
    <property type="component" value="Unassembled WGS sequence"/>
</dbReference>
<accession>A0ABQ2LSK4</accession>
<gene>
    <name evidence="1" type="ORF">GCM10010977_07390</name>
</gene>
<protein>
    <submittedName>
        <fullName evidence="1">Uncharacterized protein</fullName>
    </submittedName>
</protein>
<evidence type="ECO:0000313" key="2">
    <source>
        <dbReference type="Proteomes" id="UP000642509"/>
    </source>
</evidence>
<reference evidence="2" key="1">
    <citation type="journal article" date="2019" name="Int. J. Syst. Evol. Microbiol.">
        <title>The Global Catalogue of Microorganisms (GCM) 10K type strain sequencing project: providing services to taxonomists for standard genome sequencing and annotation.</title>
        <authorList>
            <consortium name="The Broad Institute Genomics Platform"/>
            <consortium name="The Broad Institute Genome Sequencing Center for Infectious Disease"/>
            <person name="Wu L."/>
            <person name="Ma J."/>
        </authorList>
    </citation>
    <scope>NUCLEOTIDE SEQUENCE [LARGE SCALE GENOMIC DNA]</scope>
    <source>
        <strain evidence="2">CGMCC 1.7064</strain>
    </source>
</reference>
<dbReference type="EMBL" id="BMLQ01000002">
    <property type="protein sequence ID" value="GGO42192.1"/>
    <property type="molecule type" value="Genomic_DNA"/>
</dbReference>
<keyword evidence="2" id="KW-1185">Reference proteome</keyword>
<sequence>MRERPERLAYLYAAEDGLRMGDPDGSHLLMSTEGIRVRGVADDGGHAPDRCVALDWSRISGLTVDAPVSRLGGVLPGLLTTALYAFGMDDGQGTAAAVQVRLEVADSVTEVAHGAVPTAALATPDTPASAAAVSGGRIWEFSLPGPMRFGFPRAEIDGAARATALLLERPTLRAQLNRPGRLLKELRRLGTGDG</sequence>
<proteinExistence type="predicted"/>
<evidence type="ECO:0000313" key="1">
    <source>
        <dbReference type="EMBL" id="GGO42192.1"/>
    </source>
</evidence>
<organism evidence="1 2">
    <name type="scientific">Citricoccus zhacaiensis</name>
    <dbReference type="NCBI Taxonomy" id="489142"/>
    <lineage>
        <taxon>Bacteria</taxon>
        <taxon>Bacillati</taxon>
        <taxon>Actinomycetota</taxon>
        <taxon>Actinomycetes</taxon>
        <taxon>Micrococcales</taxon>
        <taxon>Micrococcaceae</taxon>
        <taxon>Citricoccus</taxon>
    </lineage>
</organism>
<dbReference type="RefSeq" id="WP_188804360.1">
    <property type="nucleotide sequence ID" value="NZ_BAAAOU010000001.1"/>
</dbReference>
<comment type="caution">
    <text evidence="1">The sequence shown here is derived from an EMBL/GenBank/DDBJ whole genome shotgun (WGS) entry which is preliminary data.</text>
</comment>
<name>A0ABQ2LSK4_9MICC</name>